<evidence type="ECO:0000313" key="4">
    <source>
        <dbReference type="Proteomes" id="UP000471753"/>
    </source>
</evidence>
<dbReference type="SUPFAM" id="SSF54197">
    <property type="entry name" value="HIT-like"/>
    <property type="match status" value="1"/>
</dbReference>
<proteinExistence type="predicted"/>
<evidence type="ECO:0000259" key="2">
    <source>
        <dbReference type="PROSITE" id="PS51084"/>
    </source>
</evidence>
<organism evidence="3 4">
    <name type="scientific">Rhizobium phaseoli</name>
    <dbReference type="NCBI Taxonomy" id="396"/>
    <lineage>
        <taxon>Bacteria</taxon>
        <taxon>Pseudomonadati</taxon>
        <taxon>Pseudomonadota</taxon>
        <taxon>Alphaproteobacteria</taxon>
        <taxon>Hyphomicrobiales</taxon>
        <taxon>Rhizobiaceae</taxon>
        <taxon>Rhizobium/Agrobacterium group</taxon>
        <taxon>Rhizobium</taxon>
    </lineage>
</organism>
<name>A0A7K3U5M1_9HYPH</name>
<accession>A0A7K3U5M1</accession>
<comment type="caution">
    <text evidence="3">The sequence shown here is derived from an EMBL/GenBank/DDBJ whole genome shotgun (WGS) entry which is preliminary data.</text>
</comment>
<dbReference type="EMBL" id="WUFT01000001">
    <property type="protein sequence ID" value="NEJ68957.1"/>
    <property type="molecule type" value="Genomic_DNA"/>
</dbReference>
<feature type="domain" description="HIT" evidence="2">
    <location>
        <begin position="36"/>
        <end position="105"/>
    </location>
</feature>
<dbReference type="Pfam" id="PF01230">
    <property type="entry name" value="HIT"/>
    <property type="match status" value="1"/>
</dbReference>
<dbReference type="PIRSF" id="PIRSF000714">
    <property type="entry name" value="HIT"/>
    <property type="match status" value="1"/>
</dbReference>
<protein>
    <submittedName>
        <fullName evidence="3">HIT domain-containing protein</fullName>
    </submittedName>
</protein>
<comment type="caution">
    <text evidence="1">Lacks conserved residue(s) required for the propagation of feature annotation.</text>
</comment>
<sequence>MNGFMLDSRLENDSVSIMITGLCDLRLSRDARWPWLILVPRRASITEIFELTPLDQVLLAFETELTATALKQITGAAKINIGALGNIVRQLHVHVIARFEGDANWPGPVWGFGRAEPYEDGKRDEFTAKLREALSS</sequence>
<dbReference type="InterPro" id="IPR011146">
    <property type="entry name" value="HIT-like"/>
</dbReference>
<dbReference type="AlphaFoldDB" id="A0A7K3U5M1"/>
<dbReference type="InterPro" id="IPR036265">
    <property type="entry name" value="HIT-like_sf"/>
</dbReference>
<dbReference type="PROSITE" id="PS51084">
    <property type="entry name" value="HIT_2"/>
    <property type="match status" value="1"/>
</dbReference>
<dbReference type="Proteomes" id="UP000471753">
    <property type="component" value="Unassembled WGS sequence"/>
</dbReference>
<dbReference type="InterPro" id="IPR026026">
    <property type="entry name" value="HIT_Hint"/>
</dbReference>
<dbReference type="GO" id="GO:0003824">
    <property type="term" value="F:catalytic activity"/>
    <property type="evidence" value="ECO:0007669"/>
    <property type="project" value="InterPro"/>
</dbReference>
<reference evidence="3 4" key="1">
    <citation type="submission" date="2019-12" db="EMBL/GenBank/DDBJ databases">
        <title>Rhizobium genotypes associated with high levels of biological nitrogen fixation by grain legumes in a temperate-maritime cropping system.</title>
        <authorList>
            <person name="Maluk M."/>
            <person name="Francesc Ferrando Molina F."/>
            <person name="Lopez Del Egido L."/>
            <person name="Lafos M."/>
            <person name="Langarica-Fuentes A."/>
            <person name="Gebre Yohannes G."/>
            <person name="Young M.W."/>
            <person name="Martin P."/>
            <person name="Gantlett R."/>
            <person name="Kenicer G."/>
            <person name="Hawes C."/>
            <person name="Begg G.S."/>
            <person name="Quilliam R.S."/>
            <person name="Squire G.R."/>
            <person name="Poole P.S."/>
            <person name="Young P.W."/>
            <person name="Iannetta P.M."/>
            <person name="James E.K."/>
        </authorList>
    </citation>
    <scope>NUCLEOTIDE SEQUENCE [LARGE SCALE GENOMIC DNA]</scope>
    <source>
        <strain evidence="3 4">JHI366</strain>
    </source>
</reference>
<dbReference type="RefSeq" id="WP_164006036.1">
    <property type="nucleotide sequence ID" value="NZ_WUFT01000001.1"/>
</dbReference>
<dbReference type="Gene3D" id="3.30.428.10">
    <property type="entry name" value="HIT-like"/>
    <property type="match status" value="1"/>
</dbReference>
<evidence type="ECO:0000313" key="3">
    <source>
        <dbReference type="EMBL" id="NEJ68957.1"/>
    </source>
</evidence>
<evidence type="ECO:0000256" key="1">
    <source>
        <dbReference type="PROSITE-ProRule" id="PRU00464"/>
    </source>
</evidence>
<gene>
    <name evidence="3" type="ORF">GR197_00155</name>
</gene>